<proteinExistence type="predicted"/>
<keyword evidence="3 6" id="KW-1133">Transmembrane helix</keyword>
<organism evidence="8 9">
    <name type="scientific">Armillaria ostoyae</name>
    <name type="common">Armillaria root rot fungus</name>
    <dbReference type="NCBI Taxonomy" id="47428"/>
    <lineage>
        <taxon>Eukaryota</taxon>
        <taxon>Fungi</taxon>
        <taxon>Dikarya</taxon>
        <taxon>Basidiomycota</taxon>
        <taxon>Agaricomycotina</taxon>
        <taxon>Agaricomycetes</taxon>
        <taxon>Agaricomycetidae</taxon>
        <taxon>Agaricales</taxon>
        <taxon>Marasmiineae</taxon>
        <taxon>Physalacriaceae</taxon>
        <taxon>Armillaria</taxon>
    </lineage>
</organism>
<dbReference type="AlphaFoldDB" id="A0A284QW15"/>
<dbReference type="Proteomes" id="UP000219338">
    <property type="component" value="Unassembled WGS sequence"/>
</dbReference>
<reference evidence="9" key="1">
    <citation type="journal article" date="2017" name="Nat. Ecol. Evol.">
        <title>Genome expansion and lineage-specific genetic innovations in the forest pathogenic fungi Armillaria.</title>
        <authorList>
            <person name="Sipos G."/>
            <person name="Prasanna A.N."/>
            <person name="Walter M.C."/>
            <person name="O'Connor E."/>
            <person name="Balint B."/>
            <person name="Krizsan K."/>
            <person name="Kiss B."/>
            <person name="Hess J."/>
            <person name="Varga T."/>
            <person name="Slot J."/>
            <person name="Riley R."/>
            <person name="Boka B."/>
            <person name="Rigling D."/>
            <person name="Barry K."/>
            <person name="Lee J."/>
            <person name="Mihaltcheva S."/>
            <person name="LaButti K."/>
            <person name="Lipzen A."/>
            <person name="Waldron R."/>
            <person name="Moloney N.M."/>
            <person name="Sperisen C."/>
            <person name="Kredics L."/>
            <person name="Vagvoelgyi C."/>
            <person name="Patrignani A."/>
            <person name="Fitzpatrick D."/>
            <person name="Nagy I."/>
            <person name="Doyle S."/>
            <person name="Anderson J.B."/>
            <person name="Grigoriev I.V."/>
            <person name="Gueldener U."/>
            <person name="Muensterkoetter M."/>
            <person name="Nagy L.G."/>
        </authorList>
    </citation>
    <scope>NUCLEOTIDE SEQUENCE [LARGE SCALE GENOMIC DNA]</scope>
    <source>
        <strain evidence="9">C18/9</strain>
    </source>
</reference>
<keyword evidence="2 5" id="KW-0812">Transmembrane</keyword>
<comment type="subcellular location">
    <subcellularLocation>
        <location evidence="1">Membrane</location>
        <topology evidence="1">Multi-pass membrane protein</topology>
    </subcellularLocation>
</comment>
<evidence type="ECO:0000256" key="5">
    <source>
        <dbReference type="PROSITE-ProRule" id="PRU00205"/>
    </source>
</evidence>
<dbReference type="OrthoDB" id="10266980at2759"/>
<dbReference type="GO" id="GO:0005783">
    <property type="term" value="C:endoplasmic reticulum"/>
    <property type="evidence" value="ECO:0007669"/>
    <property type="project" value="TreeGrafter"/>
</dbReference>
<evidence type="ECO:0000313" key="8">
    <source>
        <dbReference type="EMBL" id="SJL00665.1"/>
    </source>
</evidence>
<sequence length="286" mass="32240">MDTLTTYALDAGLTALPPHLPTLLASLAFFTFVHLVVAPLASHAFFPDTYGKMGRRARNNWSLAFSRSVFTNHAWVYRCIHVVSQAHVSLVIPLALGCLNLEALDRDRAFGWEEDRVGRLIAISSGYFIWDTVDAIVNFVDIGFVVHGLACLAIYLGSFKPFLAYYAARCLLWEASTFFLNIHWFLDKTNRTGSNFQLINGLFLLVTFFVVRLVYGGMCVSYQFAHTLYQVRHQVPLTYIFIYGGGNVVLQGLNWLWFGKMIEAIRKRFSGDTTVKTRTSNGTAPK</sequence>
<dbReference type="InterPro" id="IPR006634">
    <property type="entry name" value="TLC-dom"/>
</dbReference>
<feature type="transmembrane region" description="Helical" evidence="6">
    <location>
        <begin position="163"/>
        <end position="186"/>
    </location>
</feature>
<evidence type="ECO:0000256" key="2">
    <source>
        <dbReference type="ARBA" id="ARBA00022692"/>
    </source>
</evidence>
<dbReference type="SMART" id="SM00724">
    <property type="entry name" value="TLC"/>
    <property type="match status" value="1"/>
</dbReference>
<dbReference type="PANTHER" id="PTHR13439:SF0">
    <property type="entry name" value="TOPOISOMERASE I DAMAGE AFFECTED PROTEIN 4"/>
    <property type="match status" value="1"/>
</dbReference>
<evidence type="ECO:0000256" key="1">
    <source>
        <dbReference type="ARBA" id="ARBA00004141"/>
    </source>
</evidence>
<evidence type="ECO:0000256" key="4">
    <source>
        <dbReference type="ARBA" id="ARBA00023136"/>
    </source>
</evidence>
<dbReference type="InterPro" id="IPR050846">
    <property type="entry name" value="TLCD"/>
</dbReference>
<dbReference type="GO" id="GO:0055088">
    <property type="term" value="P:lipid homeostasis"/>
    <property type="evidence" value="ECO:0007669"/>
    <property type="project" value="TreeGrafter"/>
</dbReference>
<evidence type="ECO:0000256" key="3">
    <source>
        <dbReference type="ARBA" id="ARBA00022989"/>
    </source>
</evidence>
<feature type="transmembrane region" description="Helical" evidence="6">
    <location>
        <begin position="23"/>
        <end position="46"/>
    </location>
</feature>
<dbReference type="STRING" id="47428.A0A284QW15"/>
<dbReference type="EMBL" id="FUEG01000002">
    <property type="protein sequence ID" value="SJL00665.1"/>
    <property type="molecule type" value="Genomic_DNA"/>
</dbReference>
<feature type="transmembrane region" description="Helical" evidence="6">
    <location>
        <begin position="198"/>
        <end position="225"/>
    </location>
</feature>
<protein>
    <recommendedName>
        <fullName evidence="7">TLC domain-containing protein</fullName>
    </recommendedName>
</protein>
<accession>A0A284QW15</accession>
<feature type="domain" description="TLC" evidence="7">
    <location>
        <begin position="59"/>
        <end position="270"/>
    </location>
</feature>
<gene>
    <name evidence="8" type="ORF">ARMOST_03978</name>
</gene>
<dbReference type="GO" id="GO:0016020">
    <property type="term" value="C:membrane"/>
    <property type="evidence" value="ECO:0007669"/>
    <property type="project" value="UniProtKB-SubCell"/>
</dbReference>
<dbReference type="PANTHER" id="PTHR13439">
    <property type="entry name" value="CT120 PROTEIN"/>
    <property type="match status" value="1"/>
</dbReference>
<keyword evidence="4 5" id="KW-0472">Membrane</keyword>
<evidence type="ECO:0000313" key="9">
    <source>
        <dbReference type="Proteomes" id="UP000219338"/>
    </source>
</evidence>
<feature type="transmembrane region" description="Helical" evidence="6">
    <location>
        <begin position="135"/>
        <end position="157"/>
    </location>
</feature>
<feature type="transmembrane region" description="Helical" evidence="6">
    <location>
        <begin position="237"/>
        <end position="258"/>
    </location>
</feature>
<keyword evidence="9" id="KW-1185">Reference proteome</keyword>
<name>A0A284QW15_ARMOS</name>
<dbReference type="OMA" id="AQWYNGM"/>
<evidence type="ECO:0000259" key="7">
    <source>
        <dbReference type="PROSITE" id="PS50922"/>
    </source>
</evidence>
<dbReference type="Pfam" id="PF03798">
    <property type="entry name" value="TRAM_LAG1_CLN8"/>
    <property type="match status" value="1"/>
</dbReference>
<dbReference type="PROSITE" id="PS50922">
    <property type="entry name" value="TLC"/>
    <property type="match status" value="1"/>
</dbReference>
<evidence type="ECO:0000256" key="6">
    <source>
        <dbReference type="SAM" id="Phobius"/>
    </source>
</evidence>